<dbReference type="AlphaFoldDB" id="V4LGL8"/>
<feature type="compositionally biased region" description="Acidic residues" evidence="1">
    <location>
        <begin position="1"/>
        <end position="13"/>
    </location>
</feature>
<dbReference type="EMBL" id="KI517464">
    <property type="protein sequence ID" value="ESQ41532.1"/>
    <property type="molecule type" value="Genomic_DNA"/>
</dbReference>
<dbReference type="KEGG" id="eus:EUTSA_v10015236mg"/>
<reference evidence="2 3" key="1">
    <citation type="journal article" date="2013" name="Front. Plant Sci.">
        <title>The Reference Genome of the Halophytic Plant Eutrema salsugineum.</title>
        <authorList>
            <person name="Yang R."/>
            <person name="Jarvis D.E."/>
            <person name="Chen H."/>
            <person name="Beilstein M.A."/>
            <person name="Grimwood J."/>
            <person name="Jenkins J."/>
            <person name="Shu S."/>
            <person name="Prochnik S."/>
            <person name="Xin M."/>
            <person name="Ma C."/>
            <person name="Schmutz J."/>
            <person name="Wing R.A."/>
            <person name="Mitchell-Olds T."/>
            <person name="Schumaker K.S."/>
            <person name="Wang X."/>
        </authorList>
    </citation>
    <scope>NUCLEOTIDE SEQUENCE [LARGE SCALE GENOMIC DNA]</scope>
</reference>
<feature type="compositionally biased region" description="Polar residues" evidence="1">
    <location>
        <begin position="95"/>
        <end position="109"/>
    </location>
</feature>
<organism evidence="2 3">
    <name type="scientific">Eutrema salsugineum</name>
    <name type="common">Saltwater cress</name>
    <name type="synonym">Sisymbrium salsugineum</name>
    <dbReference type="NCBI Taxonomy" id="72664"/>
    <lineage>
        <taxon>Eukaryota</taxon>
        <taxon>Viridiplantae</taxon>
        <taxon>Streptophyta</taxon>
        <taxon>Embryophyta</taxon>
        <taxon>Tracheophyta</taxon>
        <taxon>Spermatophyta</taxon>
        <taxon>Magnoliopsida</taxon>
        <taxon>eudicotyledons</taxon>
        <taxon>Gunneridae</taxon>
        <taxon>Pentapetalae</taxon>
        <taxon>rosids</taxon>
        <taxon>malvids</taxon>
        <taxon>Brassicales</taxon>
        <taxon>Brassicaceae</taxon>
        <taxon>Eutremeae</taxon>
        <taxon>Eutrema</taxon>
    </lineage>
</organism>
<name>V4LGL8_EUTSA</name>
<gene>
    <name evidence="2" type="ORF">EUTSA_v10015236mg</name>
</gene>
<feature type="region of interest" description="Disordered" evidence="1">
    <location>
        <begin position="1"/>
        <end position="50"/>
    </location>
</feature>
<dbReference type="OrthoDB" id="10521713at2759"/>
<proteinExistence type="predicted"/>
<feature type="compositionally biased region" description="Polar residues" evidence="1">
    <location>
        <begin position="116"/>
        <end position="128"/>
    </location>
</feature>
<feature type="region of interest" description="Disordered" evidence="1">
    <location>
        <begin position="95"/>
        <end position="128"/>
    </location>
</feature>
<evidence type="ECO:0000313" key="2">
    <source>
        <dbReference type="EMBL" id="ESQ41532.1"/>
    </source>
</evidence>
<protein>
    <submittedName>
        <fullName evidence="2">Uncharacterized protein</fullName>
    </submittedName>
</protein>
<evidence type="ECO:0000313" key="3">
    <source>
        <dbReference type="Proteomes" id="UP000030689"/>
    </source>
</evidence>
<accession>V4LGL8</accession>
<dbReference type="Gramene" id="ESQ41532">
    <property type="protein sequence ID" value="ESQ41532"/>
    <property type="gene ID" value="EUTSA_v10015236mg"/>
</dbReference>
<keyword evidence="3" id="KW-1185">Reference proteome</keyword>
<evidence type="ECO:0000256" key="1">
    <source>
        <dbReference type="SAM" id="MobiDB-lite"/>
    </source>
</evidence>
<sequence length="145" mass="16865">MESQDSECDDDIKGEEHKISVASVKQDEEQEEVEDVKEIIQDDPSICCRSDRSNNSISSFTFPILHNEDGSVKTPTMESRRNFFDKRLELSHQPRSQPQFYFIPSTHTPNHLPPQRKSSFSKQASETQSQKAFRNRWFSCFFGPF</sequence>
<dbReference type="Proteomes" id="UP000030689">
    <property type="component" value="Unassembled WGS sequence"/>
</dbReference>